<evidence type="ECO:0000313" key="1">
    <source>
        <dbReference type="EMBL" id="BAM01387.1"/>
    </source>
</evidence>
<dbReference type="EMBL" id="AP012337">
    <property type="protein sequence ID" value="BAM01387.1"/>
    <property type="molecule type" value="Genomic_DNA"/>
</dbReference>
<dbReference type="HOGENOM" id="CLU_2987939_0_0_0"/>
<dbReference type="KEGG" id="cap:CLDAP_33470"/>
<protein>
    <submittedName>
        <fullName evidence="1">Uncharacterized protein</fullName>
    </submittedName>
</protein>
<sequence length="57" mass="6391">MDGSQVDRLCKDVLTLAEWGAPSIRFQDQTPSLTDEKAFFIQAIFSGRLLIQIISGY</sequence>
<keyword evidence="2" id="KW-1185">Reference proteome</keyword>
<gene>
    <name evidence="1" type="ordered locus">CLDAP_33470</name>
</gene>
<proteinExistence type="predicted"/>
<organism evidence="1 2">
    <name type="scientific">Caldilinea aerophila (strain DSM 14535 / JCM 11387 / NBRC 104270 / STL-6-O1)</name>
    <dbReference type="NCBI Taxonomy" id="926550"/>
    <lineage>
        <taxon>Bacteria</taxon>
        <taxon>Bacillati</taxon>
        <taxon>Chloroflexota</taxon>
        <taxon>Caldilineae</taxon>
        <taxon>Caldilineales</taxon>
        <taxon>Caldilineaceae</taxon>
        <taxon>Caldilinea</taxon>
    </lineage>
</organism>
<accession>I0I7Z9</accession>
<dbReference type="AlphaFoldDB" id="I0I7Z9"/>
<reference evidence="1 2" key="1">
    <citation type="submission" date="2012-02" db="EMBL/GenBank/DDBJ databases">
        <title>Complete genome sequence of Caldilinea aerophila DSM 14535 (= NBRC 102666).</title>
        <authorList>
            <person name="Oguchi A."/>
            <person name="Hosoyama A."/>
            <person name="Sekine M."/>
            <person name="Fukai R."/>
            <person name="Kato Y."/>
            <person name="Nakamura S."/>
            <person name="Hanada S."/>
            <person name="Yamazaki S."/>
            <person name="Fujita N."/>
        </authorList>
    </citation>
    <scope>NUCLEOTIDE SEQUENCE [LARGE SCALE GENOMIC DNA]</scope>
    <source>
        <strain evidence="2">DSM 14535 / JCM 11387 / NBRC 104270 / STL-6-O1</strain>
    </source>
</reference>
<dbReference type="STRING" id="926550.CLDAP_33470"/>
<dbReference type="Proteomes" id="UP000007880">
    <property type="component" value="Chromosome"/>
</dbReference>
<evidence type="ECO:0000313" key="2">
    <source>
        <dbReference type="Proteomes" id="UP000007880"/>
    </source>
</evidence>
<name>I0I7Z9_CALAS</name>